<evidence type="ECO:0000313" key="3">
    <source>
        <dbReference type="Proteomes" id="UP000655225"/>
    </source>
</evidence>
<accession>A0A834Z7M4</accession>
<dbReference type="InterPro" id="IPR031821">
    <property type="entry name" value="SOSSC"/>
</dbReference>
<gene>
    <name evidence="2" type="ORF">HHK36_014235</name>
</gene>
<dbReference type="GO" id="GO:0070876">
    <property type="term" value="C:SOSS complex"/>
    <property type="evidence" value="ECO:0007669"/>
    <property type="project" value="InterPro"/>
</dbReference>
<feature type="compositionally biased region" description="Basic and acidic residues" evidence="1">
    <location>
        <begin position="1"/>
        <end position="17"/>
    </location>
</feature>
<reference evidence="2 3" key="1">
    <citation type="submission" date="2020-04" db="EMBL/GenBank/DDBJ databases">
        <title>Plant Genome Project.</title>
        <authorList>
            <person name="Zhang R.-G."/>
        </authorList>
    </citation>
    <scope>NUCLEOTIDE SEQUENCE [LARGE SCALE GENOMIC DNA]</scope>
    <source>
        <strain evidence="2">YNK0</strain>
        <tissue evidence="2">Leaf</tissue>
    </source>
</reference>
<dbReference type="GO" id="GO:0006281">
    <property type="term" value="P:DNA repair"/>
    <property type="evidence" value="ECO:0007669"/>
    <property type="project" value="InterPro"/>
</dbReference>
<dbReference type="Proteomes" id="UP000655225">
    <property type="component" value="Unassembled WGS sequence"/>
</dbReference>
<protein>
    <submittedName>
        <fullName evidence="2">Uncharacterized protein</fullName>
    </submittedName>
</protein>
<evidence type="ECO:0000256" key="1">
    <source>
        <dbReference type="SAM" id="MobiDB-lite"/>
    </source>
</evidence>
<keyword evidence="3" id="KW-1185">Reference proteome</keyword>
<evidence type="ECO:0000313" key="2">
    <source>
        <dbReference type="EMBL" id="KAF8400932.1"/>
    </source>
</evidence>
<dbReference type="Pfam" id="PF15925">
    <property type="entry name" value="SOSSC"/>
    <property type="match status" value="1"/>
</dbReference>
<dbReference type="OrthoDB" id="1938885at2759"/>
<comment type="caution">
    <text evidence="2">The sequence shown here is derived from an EMBL/GenBank/DDBJ whole genome shotgun (WGS) entry which is preliminary data.</text>
</comment>
<name>A0A834Z7M4_TETSI</name>
<dbReference type="EMBL" id="JABCRI010000009">
    <property type="protein sequence ID" value="KAF8400932.1"/>
    <property type="molecule type" value="Genomic_DNA"/>
</dbReference>
<dbReference type="AlphaFoldDB" id="A0A834Z7M4"/>
<sequence length="136" mass="15038">MKPDWGREVQKKEEHKTGKLKRNAKNCGGLRKKMASESKRRRIDQGQPRVGQSVQSHFLLSKRSVSSPAAKKDAVTLMQSSAVPMTHASGTSVQHAKKYAVTQAQQEGCTGNFRSFDSPFGNFLVPVIPTRADLSR</sequence>
<dbReference type="OMA" id="WGREVQK"/>
<organism evidence="2 3">
    <name type="scientific">Tetracentron sinense</name>
    <name type="common">Spur-leaf</name>
    <dbReference type="NCBI Taxonomy" id="13715"/>
    <lineage>
        <taxon>Eukaryota</taxon>
        <taxon>Viridiplantae</taxon>
        <taxon>Streptophyta</taxon>
        <taxon>Embryophyta</taxon>
        <taxon>Tracheophyta</taxon>
        <taxon>Spermatophyta</taxon>
        <taxon>Magnoliopsida</taxon>
        <taxon>Trochodendrales</taxon>
        <taxon>Trochodendraceae</taxon>
        <taxon>Tetracentron</taxon>
    </lineage>
</organism>
<dbReference type="PANTHER" id="PTHR48205">
    <property type="entry name" value="OS01G0742766 PROTEIN"/>
    <property type="match status" value="1"/>
</dbReference>
<dbReference type="PANTHER" id="PTHR48205:SF1">
    <property type="entry name" value="OS01G0742766 PROTEIN"/>
    <property type="match status" value="1"/>
</dbReference>
<proteinExistence type="predicted"/>
<feature type="region of interest" description="Disordered" evidence="1">
    <location>
        <begin position="1"/>
        <end position="57"/>
    </location>
</feature>